<sequence length="381" mass="43430">MGNSLLYKFLILGIIPLLLIIPGTAFADETELIVKVNPDVSDGGEFSKYDGNGSILGIVVEGELKDQGHILVTTKGIFKNSNTEIEREERVKLDLGNQKHLFVLDYPFAYDVIYQTTVTHGDIIKVVKWIPLSSTGEQVEISQGLKQISQVKYESPPNTVELYNHTDEIVSLVLYFEKESQQSGKITLEGKYVQLPETGNSRFDIQPSYSDPLRYNIPIRIDHNYDDEKFNVGVTEEGYFDWSKTLKAEADKDFEFTLFYKTKWKQVVEPFKISELEFPKSIPEKENLKQTKIPDWVKNNAKWWADGQVDDSTFTQGIGFLIKEKIIGIDSLPEQASEVAEQQVPDWIRNNAGWWADGMISEGDFIKGITFLVEKRIIQVN</sequence>
<accession>A0A081RMG0</accession>
<reference evidence="1 2" key="1">
    <citation type="submission" date="2014-06" db="EMBL/GenBank/DDBJ databases">
        <authorList>
            <person name="Ngugi D.K."/>
            <person name="Blom J."/>
            <person name="Alam I."/>
            <person name="Rashid M."/>
            <person name="Ba Alawi W."/>
            <person name="Zhang G."/>
            <person name="Hikmawan T."/>
            <person name="Guan Y."/>
            <person name="Antunes A."/>
            <person name="Siam R."/>
            <person name="ElDorry H."/>
            <person name="Bajic V."/>
            <person name="Stingl U."/>
        </authorList>
    </citation>
    <scope>NUCLEOTIDE SEQUENCE [LARGE SCALE GENOMIC DNA]</scope>
    <source>
        <strain evidence="1">SCGC AAA799-N04</strain>
    </source>
</reference>
<dbReference type="PATRIC" id="fig|1502293.3.peg.1067"/>
<proteinExistence type="predicted"/>
<keyword evidence="2" id="KW-1185">Reference proteome</keyword>
<dbReference type="AlphaFoldDB" id="A0A081RMG0"/>
<evidence type="ECO:0000313" key="2">
    <source>
        <dbReference type="Proteomes" id="UP000028059"/>
    </source>
</evidence>
<gene>
    <name evidence="1" type="ORF">AAA799N04_01150</name>
</gene>
<comment type="caution">
    <text evidence="1">The sequence shown here is derived from an EMBL/GenBank/DDBJ whole genome shotgun (WGS) entry which is preliminary data.</text>
</comment>
<protein>
    <recommendedName>
        <fullName evidence="3">Blue copper domain-containing protein</fullName>
    </recommendedName>
</protein>
<dbReference type="Proteomes" id="UP000028059">
    <property type="component" value="Unassembled WGS sequence"/>
</dbReference>
<evidence type="ECO:0008006" key="3">
    <source>
        <dbReference type="Google" id="ProtNLM"/>
    </source>
</evidence>
<dbReference type="EMBL" id="JOKN01000020">
    <property type="protein sequence ID" value="KEQ56383.1"/>
    <property type="molecule type" value="Genomic_DNA"/>
</dbReference>
<evidence type="ECO:0000313" key="1">
    <source>
        <dbReference type="EMBL" id="KEQ56383.1"/>
    </source>
</evidence>
<name>A0A081RMG0_9ARCH</name>
<organism evidence="1 2">
    <name type="scientific">Marine Group I thaumarchaeote SCGC AAA799-N04</name>
    <dbReference type="NCBI Taxonomy" id="1502293"/>
    <lineage>
        <taxon>Archaea</taxon>
        <taxon>Nitrososphaerota</taxon>
        <taxon>Marine Group I</taxon>
    </lineage>
</organism>